<protein>
    <submittedName>
        <fullName evidence="2">DUF2946 domain-containing protein</fullName>
    </submittedName>
</protein>
<dbReference type="RefSeq" id="WP_250194868.1">
    <property type="nucleotide sequence ID" value="NZ_CP097635.1"/>
</dbReference>
<keyword evidence="1" id="KW-0732">Signal</keyword>
<sequence>MQVLRRSTSLARLVLAWFMVAVGVATASPMVHPQSMELVCTQGGAIQWVMVDAGADGDAAVMGAHTLDCALCLPAALPAGPFVPPASEPLPRLRAPHPFTSAEIAALLGAPLPPRGPPAAA</sequence>
<dbReference type="EMBL" id="CP097635">
    <property type="protein sequence ID" value="URI06606.1"/>
    <property type="molecule type" value="Genomic_DNA"/>
</dbReference>
<proteinExistence type="predicted"/>
<dbReference type="Pfam" id="PF11162">
    <property type="entry name" value="DUF2946"/>
    <property type="match status" value="1"/>
</dbReference>
<organism evidence="2 3">
    <name type="scientific">Aquincola tertiaricarbonis</name>
    <dbReference type="NCBI Taxonomy" id="391953"/>
    <lineage>
        <taxon>Bacteria</taxon>
        <taxon>Pseudomonadati</taxon>
        <taxon>Pseudomonadota</taxon>
        <taxon>Betaproteobacteria</taxon>
        <taxon>Burkholderiales</taxon>
        <taxon>Sphaerotilaceae</taxon>
        <taxon>Aquincola</taxon>
    </lineage>
</organism>
<evidence type="ECO:0000256" key="1">
    <source>
        <dbReference type="SAM" id="SignalP"/>
    </source>
</evidence>
<reference evidence="2" key="1">
    <citation type="submission" date="2022-05" db="EMBL/GenBank/DDBJ databases">
        <title>An RpoN-dependent PEP-CTERM gene is involved in floc formation of an Aquincola tertiaricarbonis strain.</title>
        <authorList>
            <person name="Qiu D."/>
            <person name="Xia M."/>
        </authorList>
    </citation>
    <scope>NUCLEOTIDE SEQUENCE</scope>
    <source>
        <strain evidence="2">RN12</strain>
    </source>
</reference>
<feature type="signal peptide" evidence="1">
    <location>
        <begin position="1"/>
        <end position="27"/>
    </location>
</feature>
<accession>A0ABY4S699</accession>
<dbReference type="Proteomes" id="UP001056201">
    <property type="component" value="Chromosome 1"/>
</dbReference>
<keyword evidence="3" id="KW-1185">Reference proteome</keyword>
<evidence type="ECO:0000313" key="2">
    <source>
        <dbReference type="EMBL" id="URI06606.1"/>
    </source>
</evidence>
<name>A0ABY4S699_AQUTE</name>
<gene>
    <name evidence="2" type="ORF">MW290_11920</name>
</gene>
<feature type="chain" id="PRO_5046368215" evidence="1">
    <location>
        <begin position="28"/>
        <end position="121"/>
    </location>
</feature>
<dbReference type="InterPro" id="IPR021333">
    <property type="entry name" value="DUF2946"/>
</dbReference>
<evidence type="ECO:0000313" key="3">
    <source>
        <dbReference type="Proteomes" id="UP001056201"/>
    </source>
</evidence>